<dbReference type="EMBL" id="JBHRXX010000002">
    <property type="protein sequence ID" value="MFC3683321.1"/>
    <property type="molecule type" value="Genomic_DNA"/>
</dbReference>
<dbReference type="RefSeq" id="WP_382172390.1">
    <property type="nucleotide sequence ID" value="NZ_JBHRXX010000002.1"/>
</dbReference>
<evidence type="ECO:0000313" key="1">
    <source>
        <dbReference type="EMBL" id="MFC3683321.1"/>
    </source>
</evidence>
<gene>
    <name evidence="1" type="ORF">ACFOPI_06920</name>
</gene>
<accession>A0ABV7W0L8</accession>
<organism evidence="1 2">
    <name type="scientific">Hydrogenophaga luteola</name>
    <dbReference type="NCBI Taxonomy" id="1591122"/>
    <lineage>
        <taxon>Bacteria</taxon>
        <taxon>Pseudomonadati</taxon>
        <taxon>Pseudomonadota</taxon>
        <taxon>Betaproteobacteria</taxon>
        <taxon>Burkholderiales</taxon>
        <taxon>Comamonadaceae</taxon>
        <taxon>Hydrogenophaga</taxon>
    </lineage>
</organism>
<protein>
    <submittedName>
        <fullName evidence="1">Uncharacterized protein</fullName>
    </submittedName>
</protein>
<keyword evidence="2" id="KW-1185">Reference proteome</keyword>
<sequence length="122" mass="13460">MRLFEAFAPSFHFNVLFLQVDMQEDPKINCPTHGLSSISSVCGHVVNNHGAPLGFVVNSDDPNNKQGWCYACELVFLQEEGKTDRFIAFNQHTVVCSGCYDKIKAHHDFDVGGSVAISSDPI</sequence>
<dbReference type="Proteomes" id="UP001595729">
    <property type="component" value="Unassembled WGS sequence"/>
</dbReference>
<evidence type="ECO:0000313" key="2">
    <source>
        <dbReference type="Proteomes" id="UP001595729"/>
    </source>
</evidence>
<name>A0ABV7W0L8_9BURK</name>
<reference evidence="2" key="1">
    <citation type="journal article" date="2019" name="Int. J. Syst. Evol. Microbiol.">
        <title>The Global Catalogue of Microorganisms (GCM) 10K type strain sequencing project: providing services to taxonomists for standard genome sequencing and annotation.</title>
        <authorList>
            <consortium name="The Broad Institute Genomics Platform"/>
            <consortium name="The Broad Institute Genome Sequencing Center for Infectious Disease"/>
            <person name="Wu L."/>
            <person name="Ma J."/>
        </authorList>
    </citation>
    <scope>NUCLEOTIDE SEQUENCE [LARGE SCALE GENOMIC DNA]</scope>
    <source>
        <strain evidence="2">KCTC 42501</strain>
    </source>
</reference>
<comment type="caution">
    <text evidence="1">The sequence shown here is derived from an EMBL/GenBank/DDBJ whole genome shotgun (WGS) entry which is preliminary data.</text>
</comment>
<proteinExistence type="predicted"/>